<dbReference type="AlphaFoldDB" id="A0A165NB22"/>
<dbReference type="InParanoid" id="A0A165NB22"/>
<dbReference type="EMBL" id="KV425641">
    <property type="protein sequence ID" value="KZT19406.1"/>
    <property type="molecule type" value="Genomic_DNA"/>
</dbReference>
<keyword evidence="1" id="KW-0812">Transmembrane</keyword>
<dbReference type="Proteomes" id="UP000076761">
    <property type="component" value="Unassembled WGS sequence"/>
</dbReference>
<keyword evidence="1" id="KW-0472">Membrane</keyword>
<keyword evidence="1" id="KW-1133">Transmembrane helix</keyword>
<dbReference type="STRING" id="1314782.A0A165NB22"/>
<reference evidence="2 3" key="1">
    <citation type="journal article" date="2016" name="Mol. Biol. Evol.">
        <title>Comparative Genomics of Early-Diverging Mushroom-Forming Fungi Provides Insights into the Origins of Lignocellulose Decay Capabilities.</title>
        <authorList>
            <person name="Nagy L.G."/>
            <person name="Riley R."/>
            <person name="Tritt A."/>
            <person name="Adam C."/>
            <person name="Daum C."/>
            <person name="Floudas D."/>
            <person name="Sun H."/>
            <person name="Yadav J.S."/>
            <person name="Pangilinan J."/>
            <person name="Larsson K.H."/>
            <person name="Matsuura K."/>
            <person name="Barry K."/>
            <person name="Labutti K."/>
            <person name="Kuo R."/>
            <person name="Ohm R.A."/>
            <person name="Bhattacharya S.S."/>
            <person name="Shirouzu T."/>
            <person name="Yoshinaga Y."/>
            <person name="Martin F.M."/>
            <person name="Grigoriev I.V."/>
            <person name="Hibbett D.S."/>
        </authorList>
    </citation>
    <scope>NUCLEOTIDE SEQUENCE [LARGE SCALE GENOMIC DNA]</scope>
    <source>
        <strain evidence="2 3">HHB14362 ss-1</strain>
    </source>
</reference>
<proteinExistence type="predicted"/>
<gene>
    <name evidence="2" type="ORF">NEOLEDRAFT_1142071</name>
</gene>
<evidence type="ECO:0000256" key="1">
    <source>
        <dbReference type="SAM" id="Phobius"/>
    </source>
</evidence>
<organism evidence="2 3">
    <name type="scientific">Neolentinus lepideus HHB14362 ss-1</name>
    <dbReference type="NCBI Taxonomy" id="1314782"/>
    <lineage>
        <taxon>Eukaryota</taxon>
        <taxon>Fungi</taxon>
        <taxon>Dikarya</taxon>
        <taxon>Basidiomycota</taxon>
        <taxon>Agaricomycotina</taxon>
        <taxon>Agaricomycetes</taxon>
        <taxon>Gloeophyllales</taxon>
        <taxon>Gloeophyllaceae</taxon>
        <taxon>Neolentinus</taxon>
    </lineage>
</organism>
<sequence>MFNSSCSKPDDSRTQWNIIYSCVLTVFACTWLAIHPNIPDQREGQVRRFFRRTRLMIMAVIAPELVIVWATRQWLVARRLAKYWESTCPSRMHRFMSDIERPIGERWTETHGFFALMGGFALCDENYELTRTLNPDEDFDRLDSRMFPHITEEQIQDKSKADFLAKGLVILQTGWFVVQCIARKAACLHITELEIVTCAFAALNFFTYALWWNKPFNVDCPHLIRYRPARDRHREASSSTMVEMIPLPVGQTDTEVGATTLHQSGLAFVSAQAKDYVTQSKAGDIFDDVMDTIMVPFRPFVEMATGEVRREHDWKSVPPFHAGALTYHEEKMLVYFSLSIAMVFGAIHCIAWIFEFPSTTEKIMWQVSSLVITCVPFYGMLVVSIYKWSEAPAWLDSTYKFTSVVSCVLYALSRIILLTIAFTSLRNLQAAELQAVSWTNYIPHL</sequence>
<accession>A0A165NB22</accession>
<protein>
    <submittedName>
        <fullName evidence="2">Uncharacterized protein</fullName>
    </submittedName>
</protein>
<feature type="transmembrane region" description="Helical" evidence="1">
    <location>
        <begin position="367"/>
        <end position="389"/>
    </location>
</feature>
<feature type="transmembrane region" description="Helical" evidence="1">
    <location>
        <begin position="18"/>
        <end position="34"/>
    </location>
</feature>
<evidence type="ECO:0000313" key="3">
    <source>
        <dbReference type="Proteomes" id="UP000076761"/>
    </source>
</evidence>
<evidence type="ECO:0000313" key="2">
    <source>
        <dbReference type="EMBL" id="KZT19406.1"/>
    </source>
</evidence>
<feature type="transmembrane region" description="Helical" evidence="1">
    <location>
        <begin position="55"/>
        <end position="75"/>
    </location>
</feature>
<dbReference type="PANTHER" id="PTHR35043:SF7">
    <property type="entry name" value="TRANSCRIPTION FACTOR DOMAIN-CONTAINING PROTEIN"/>
    <property type="match status" value="1"/>
</dbReference>
<feature type="transmembrane region" description="Helical" evidence="1">
    <location>
        <begin position="401"/>
        <end position="422"/>
    </location>
</feature>
<dbReference type="PANTHER" id="PTHR35043">
    <property type="entry name" value="TRANSCRIPTION FACTOR DOMAIN-CONTAINING PROTEIN"/>
    <property type="match status" value="1"/>
</dbReference>
<feature type="transmembrane region" description="Helical" evidence="1">
    <location>
        <begin position="333"/>
        <end position="355"/>
    </location>
</feature>
<dbReference type="OrthoDB" id="9451547at2759"/>
<name>A0A165NB22_9AGAM</name>
<keyword evidence="3" id="KW-1185">Reference proteome</keyword>